<dbReference type="KEGG" id="pbro:HOP40_31380"/>
<protein>
    <submittedName>
        <fullName evidence="5">Long-chain-fatty-acid--CoA ligase</fullName>
    </submittedName>
</protein>
<dbReference type="PANTHER" id="PTHR43767:SF11">
    <property type="entry name" value="MEDIUM-CHAIN-FATTY-ACID--COA LIGASE"/>
    <property type="match status" value="1"/>
</dbReference>
<evidence type="ECO:0000259" key="3">
    <source>
        <dbReference type="Pfam" id="PF00501"/>
    </source>
</evidence>
<dbReference type="GO" id="GO:0016877">
    <property type="term" value="F:ligase activity, forming carbon-sulfur bonds"/>
    <property type="evidence" value="ECO:0007669"/>
    <property type="project" value="UniProtKB-ARBA"/>
</dbReference>
<dbReference type="AlphaFoldDB" id="A0A6M6JWW6"/>
<dbReference type="EMBL" id="CP053564">
    <property type="protein sequence ID" value="QJY51049.1"/>
    <property type="molecule type" value="Genomic_DNA"/>
</dbReference>
<dbReference type="InterPro" id="IPR042099">
    <property type="entry name" value="ANL_N_sf"/>
</dbReference>
<dbReference type="Gene3D" id="3.40.50.12780">
    <property type="entry name" value="N-terminal domain of ligase-like"/>
    <property type="match status" value="1"/>
</dbReference>
<evidence type="ECO:0000313" key="5">
    <source>
        <dbReference type="EMBL" id="QJY51049.1"/>
    </source>
</evidence>
<dbReference type="Proteomes" id="UP000505377">
    <property type="component" value="Chromosome"/>
</dbReference>
<dbReference type="InterPro" id="IPR020845">
    <property type="entry name" value="AMP-binding_CS"/>
</dbReference>
<reference evidence="5 6" key="1">
    <citation type="submission" date="2020-05" db="EMBL/GenBank/DDBJ databases">
        <authorList>
            <person name="Mo P."/>
        </authorList>
    </citation>
    <scope>NUCLEOTIDE SEQUENCE [LARGE SCALE GENOMIC DNA]</scope>
    <source>
        <strain evidence="5 6">Gen01</strain>
    </source>
</reference>
<dbReference type="Pfam" id="PF13193">
    <property type="entry name" value="AMP-binding_C"/>
    <property type="match status" value="1"/>
</dbReference>
<dbReference type="NCBIfam" id="NF004837">
    <property type="entry name" value="PRK06187.1"/>
    <property type="match status" value="1"/>
</dbReference>
<evidence type="ECO:0000259" key="4">
    <source>
        <dbReference type="Pfam" id="PF13193"/>
    </source>
</evidence>
<dbReference type="InterPro" id="IPR050237">
    <property type="entry name" value="ATP-dep_AMP-bd_enzyme"/>
</dbReference>
<dbReference type="PROSITE" id="PS00455">
    <property type="entry name" value="AMP_BINDING"/>
    <property type="match status" value="1"/>
</dbReference>
<dbReference type="InterPro" id="IPR025110">
    <property type="entry name" value="AMP-bd_C"/>
</dbReference>
<dbReference type="SUPFAM" id="SSF56801">
    <property type="entry name" value="Acetyl-CoA synthetase-like"/>
    <property type="match status" value="1"/>
</dbReference>
<feature type="domain" description="AMP-binding enzyme C-terminal" evidence="4">
    <location>
        <begin position="441"/>
        <end position="513"/>
    </location>
</feature>
<dbReference type="Gene3D" id="3.30.300.30">
    <property type="match status" value="1"/>
</dbReference>
<sequence>MLSTMQDFPLTVSAMLRHARDVHPDAPVLTCRDGVVVDRSTLGATVERATRLAAGLAATGVAPGDRVASLCWNHRTHLEVFFAVPAMGAALHLVNARLSDDQLVFVVNDAADTVLIADPDLLERVRPLLPRMPLLRTVVVVGEAVEPGELSYEELLAPPGTEVDWPELGERAPAGISYTTGTTGLPKGVVYSHRSIWLNALTISGGPAMALSDRDLVLQVTPMFHVNGWGLPHAAALTGAGLVLPGRTVSPPALAAAVAATRPTVAVGVPLIWSQLAREPGVDLASLRLVVSAGSSVPPALIERYATEFGVELVQGWGMTETSPWGGVARAPGAELDDPSTPWRHWSGRLLPGVEMRAVSPEGEVVARDGVAVGELEVRGPWVTGSYLGLQGEDADQRFSPDGWLRTGDVGVINRTGFFKITDRAKDVIKSGGEWIASAALEDLLVAHPDVVEAAVIGVPDPRWDERPLAVVVTRTGADAAALRDFLFERVPRWWVPERWAFVTELPRTSVGKLDKRTLRRRHADGGALEVVDLSGA</sequence>
<evidence type="ECO:0000313" key="6">
    <source>
        <dbReference type="Proteomes" id="UP000505377"/>
    </source>
</evidence>
<dbReference type="PANTHER" id="PTHR43767">
    <property type="entry name" value="LONG-CHAIN-FATTY-ACID--COA LIGASE"/>
    <property type="match status" value="1"/>
</dbReference>
<name>A0A6M6JWW6_9PSEU</name>
<keyword evidence="6" id="KW-1185">Reference proteome</keyword>
<feature type="domain" description="AMP-dependent synthetase/ligase" evidence="3">
    <location>
        <begin position="18"/>
        <end position="388"/>
    </location>
</feature>
<comment type="similarity">
    <text evidence="1">Belongs to the ATP-dependent AMP-binding enzyme family.</text>
</comment>
<dbReference type="InterPro" id="IPR045851">
    <property type="entry name" value="AMP-bd_C_sf"/>
</dbReference>
<proteinExistence type="inferred from homology"/>
<dbReference type="Pfam" id="PF00501">
    <property type="entry name" value="AMP-binding"/>
    <property type="match status" value="1"/>
</dbReference>
<dbReference type="FunFam" id="3.30.300.30:FF:000008">
    <property type="entry name" value="2,3-dihydroxybenzoate-AMP ligase"/>
    <property type="match status" value="1"/>
</dbReference>
<evidence type="ECO:0000256" key="1">
    <source>
        <dbReference type="ARBA" id="ARBA00006432"/>
    </source>
</evidence>
<organism evidence="5 6">
    <name type="scientific">Pseudonocardia broussonetiae</name>
    <dbReference type="NCBI Taxonomy" id="2736640"/>
    <lineage>
        <taxon>Bacteria</taxon>
        <taxon>Bacillati</taxon>
        <taxon>Actinomycetota</taxon>
        <taxon>Actinomycetes</taxon>
        <taxon>Pseudonocardiales</taxon>
        <taxon>Pseudonocardiaceae</taxon>
        <taxon>Pseudonocardia</taxon>
    </lineage>
</organism>
<evidence type="ECO:0000256" key="2">
    <source>
        <dbReference type="ARBA" id="ARBA00022598"/>
    </source>
</evidence>
<dbReference type="InterPro" id="IPR000873">
    <property type="entry name" value="AMP-dep_synth/lig_dom"/>
</dbReference>
<keyword evidence="2 5" id="KW-0436">Ligase</keyword>
<accession>A0A6M6JWW6</accession>
<gene>
    <name evidence="5" type="ORF">HOP40_31380</name>
</gene>